<dbReference type="SUPFAM" id="SSF50630">
    <property type="entry name" value="Acid proteases"/>
    <property type="match status" value="1"/>
</dbReference>
<dbReference type="OMA" id="REENTEV"/>
<dbReference type="InParanoid" id="A0A251TF24"/>
<dbReference type="Gene3D" id="3.30.70.270">
    <property type="match status" value="2"/>
</dbReference>
<proteinExistence type="predicted"/>
<dbReference type="InterPro" id="IPR036397">
    <property type="entry name" value="RNaseH_sf"/>
</dbReference>
<evidence type="ECO:0000313" key="6">
    <source>
        <dbReference type="EMBL" id="OTG09745.1"/>
    </source>
</evidence>
<dbReference type="STRING" id="4232.A0A251TF24"/>
<dbReference type="CDD" id="cd01647">
    <property type="entry name" value="RT_LTR"/>
    <property type="match status" value="1"/>
</dbReference>
<dbReference type="Pfam" id="PF00078">
    <property type="entry name" value="RVT_1"/>
    <property type="match status" value="1"/>
</dbReference>
<feature type="domain" description="Reverse transcriptase" evidence="3">
    <location>
        <begin position="705"/>
        <end position="884"/>
    </location>
</feature>
<dbReference type="Gene3D" id="2.40.70.10">
    <property type="entry name" value="Acid Proteases"/>
    <property type="match status" value="1"/>
</dbReference>
<accession>A0A251TF24</accession>
<dbReference type="InterPro" id="IPR002156">
    <property type="entry name" value="RNaseH_domain"/>
</dbReference>
<dbReference type="Pfam" id="PF17919">
    <property type="entry name" value="RT_RNaseH_2"/>
    <property type="match status" value="1"/>
</dbReference>
<gene>
    <name evidence="6" type="ORF">HannXRQ_Chr10g0279851</name>
</gene>
<dbReference type="Gene3D" id="3.30.420.10">
    <property type="entry name" value="Ribonuclease H-like superfamily/Ribonuclease H"/>
    <property type="match status" value="2"/>
</dbReference>
<keyword evidence="1" id="KW-0233">DNA recombination</keyword>
<reference evidence="7" key="1">
    <citation type="journal article" date="2017" name="Nature">
        <title>The sunflower genome provides insights into oil metabolism, flowering and Asterid evolution.</title>
        <authorList>
            <person name="Badouin H."/>
            <person name="Gouzy J."/>
            <person name="Grassa C.J."/>
            <person name="Murat F."/>
            <person name="Staton S.E."/>
            <person name="Cottret L."/>
            <person name="Lelandais-Briere C."/>
            <person name="Owens G.L."/>
            <person name="Carrere S."/>
            <person name="Mayjonade B."/>
            <person name="Legrand L."/>
            <person name="Gill N."/>
            <person name="Kane N.C."/>
            <person name="Bowers J.E."/>
            <person name="Hubner S."/>
            <person name="Bellec A."/>
            <person name="Berard A."/>
            <person name="Berges H."/>
            <person name="Blanchet N."/>
            <person name="Boniface M.C."/>
            <person name="Brunel D."/>
            <person name="Catrice O."/>
            <person name="Chaidir N."/>
            <person name="Claudel C."/>
            <person name="Donnadieu C."/>
            <person name="Faraut T."/>
            <person name="Fievet G."/>
            <person name="Helmstetter N."/>
            <person name="King M."/>
            <person name="Knapp S.J."/>
            <person name="Lai Z."/>
            <person name="Le Paslier M.C."/>
            <person name="Lippi Y."/>
            <person name="Lorenzon L."/>
            <person name="Mandel J.R."/>
            <person name="Marage G."/>
            <person name="Marchand G."/>
            <person name="Marquand E."/>
            <person name="Bret-Mestries E."/>
            <person name="Morien E."/>
            <person name="Nambeesan S."/>
            <person name="Nguyen T."/>
            <person name="Pegot-Espagnet P."/>
            <person name="Pouilly N."/>
            <person name="Raftis F."/>
            <person name="Sallet E."/>
            <person name="Schiex T."/>
            <person name="Thomas J."/>
            <person name="Vandecasteele C."/>
            <person name="Vares D."/>
            <person name="Vear F."/>
            <person name="Vautrin S."/>
            <person name="Crespi M."/>
            <person name="Mangin B."/>
            <person name="Burke J.M."/>
            <person name="Salse J."/>
            <person name="Munos S."/>
            <person name="Vincourt P."/>
            <person name="Rieseberg L.H."/>
            <person name="Langlade N.B."/>
        </authorList>
    </citation>
    <scope>NUCLEOTIDE SEQUENCE [LARGE SCALE GENOMIC DNA]</scope>
    <source>
        <strain evidence="7">cv. SF193</strain>
    </source>
</reference>
<dbReference type="PROSITE" id="PS50879">
    <property type="entry name" value="RNASE_H_1"/>
    <property type="match status" value="1"/>
</dbReference>
<feature type="region of interest" description="Disordered" evidence="2">
    <location>
        <begin position="243"/>
        <end position="285"/>
    </location>
</feature>
<dbReference type="GO" id="GO:0004523">
    <property type="term" value="F:RNA-DNA hybrid ribonuclease activity"/>
    <property type="evidence" value="ECO:0007669"/>
    <property type="project" value="InterPro"/>
</dbReference>
<dbReference type="InterPro" id="IPR012337">
    <property type="entry name" value="RNaseH-like_sf"/>
</dbReference>
<dbReference type="SUPFAM" id="SSF56672">
    <property type="entry name" value="DNA/RNA polymerases"/>
    <property type="match status" value="1"/>
</dbReference>
<dbReference type="InterPro" id="IPR041577">
    <property type="entry name" value="RT_RNaseH_2"/>
</dbReference>
<evidence type="ECO:0000256" key="2">
    <source>
        <dbReference type="SAM" id="MobiDB-lite"/>
    </source>
</evidence>
<dbReference type="InterPro" id="IPR043502">
    <property type="entry name" value="DNA/RNA_pol_sf"/>
</dbReference>
<dbReference type="EMBL" id="CM007899">
    <property type="protein sequence ID" value="OTG09745.1"/>
    <property type="molecule type" value="Genomic_DNA"/>
</dbReference>
<dbReference type="GO" id="GO:0003676">
    <property type="term" value="F:nucleic acid binding"/>
    <property type="evidence" value="ECO:0007669"/>
    <property type="project" value="InterPro"/>
</dbReference>
<keyword evidence="6" id="KW-0548">Nucleotidyltransferase</keyword>
<dbReference type="Pfam" id="PF00665">
    <property type="entry name" value="rve"/>
    <property type="match status" value="1"/>
</dbReference>
<dbReference type="Proteomes" id="UP000215914">
    <property type="component" value="Chromosome 10"/>
</dbReference>
<evidence type="ECO:0000259" key="3">
    <source>
        <dbReference type="PROSITE" id="PS50878"/>
    </source>
</evidence>
<feature type="region of interest" description="Disordered" evidence="2">
    <location>
        <begin position="365"/>
        <end position="384"/>
    </location>
</feature>
<evidence type="ECO:0000259" key="4">
    <source>
        <dbReference type="PROSITE" id="PS50879"/>
    </source>
</evidence>
<dbReference type="PANTHER" id="PTHR48475:SF2">
    <property type="entry name" value="RIBONUCLEASE H"/>
    <property type="match status" value="1"/>
</dbReference>
<name>A0A251TF24_HELAN</name>
<dbReference type="CDD" id="cd09279">
    <property type="entry name" value="RNase_HI_like"/>
    <property type="match status" value="1"/>
</dbReference>
<sequence>MGGNTFNNSLTANHGFTQDAGINHTMAKELQKLKDMISSVPGVVKPIPEIADGSHKVSRFAPPICDAEIPKRFHIPTMKLYDGSTDPEEHIAQYRERMEINLIPERLKEACLCKGFGSTLTGSALKWLLSLPPYSITSFANLVNLFNNQFSCSRKFERLTSDLYRITQGHNESLRDYITKFSKESLDIPNLDIAMAVEAFKMGLLRDSLFYDDLVMTPCRNLDEVRTRALRFIRLEDDKRIQERQAGSSKQEKQGSSFKNNKFKSYNRTDNQNVHAVDQEEDDEDYPPISEYCFSVDNHELILAMQNLGEKARWPRKNDKPAATKDKSKWCAYHEDFGHLTEECIALRKDIGYLLSKGHLKELLGRKKPRTQDPERIPEKAPAPPADAQVINFISGGSDICGTSFSAAKRHAKEAKMDNGERPIRTSSVSEGKVITFDEDDRVDIQDPHHDSLVITLFISNHFVGRILIDGGSSVNIIQLDVLKKMGIPESDITPRSSVLVGFSGETKRTLGDIKLPIYVEGLHNYQKFCVIDCLSCCNVILGRPWIHDMKAVPSTYHQCVKLPSPWGIIKIDSDQQEAKDCYTSSMKPASKSREQLQLKYPPRDVLEAREQDVDEILMDPDDPESKICIGSGILGKMKEDLVSFLKRRKSTFAWKHEDMTGISKDIITHKLGIDRSFKPIHQKRRKFAPERNAIIQEEVERLLRAGMIREVKYPRWLANVVVVQKKNGKWRVCVDFTDLNKACPKDPFPLPHIDSMVDATAGLELLTFMDASSGFQQIQMEPSDQEDTAFMTPTGLYCYIAMPFGLRNAGATYQGLVNMMFKDQIGQTMEVYIDDMVVKSIKAEDHLRDLEEAFDILDKYNMKLNPSKCHFGVKAGKFLGYMVTKRGIEASPEQIKALVNIKSPANAKDVQRLTGRIAALNRFISKSSEKCKDFYDILRKNKKFEWTEKHESALQALKEYLSSAPALMKPEKGDVLSLYLAVSSKAVSAVLVKDHEGTQYHVYYVSKSLLDAESRYSHLEKLILALIMASTKLRHYFETHVIVVRTNFPIKNVLRKPEMSGRMAKWAVKLSAHDIRYEPRTAIKSQALADFVADFSSDLQKEAELEVEQLDETKDPWILHTDGSSNVKGTGLGILLKSPQGDIIPHSIACEFQATNNEAEYEALIAGLQIAKHMGIRYLEVYVDSLLITNHFNGSYAVKGEKLTKYLEIVKELALSFVFFSLTQVPREENTEVDALANLGSFLKIPEDISIPIIHILAPAIENQVAMEIEEDSAMIPSEDTQSCSGSWISPIMRYLQHGEIPLGENPRAFRIKVSQFTILNNMLYKRSLAGPYLRCIEDPEVQEVLKDFHEGDCGNHTGGRALFSRILRTGYYWPTMKRDAVEYAKKCDPCQKHSNILHQPAEFLHPIPSSWPFMRWGMDIVGKLPKAPGGKVFMLAMTDYFSKWIEAEAFAQVREKEVISFIKRNIITRFGIPSEIICDNGSQFIGSRTTNFCDSWGIKMITSTPVHPQANGQAESSNKIIINNLKKKLGSKKGK</sequence>
<feature type="domain" description="Integrase catalytic" evidence="5">
    <location>
        <begin position="1410"/>
        <end position="1537"/>
    </location>
</feature>
<feature type="compositionally biased region" description="Basic and acidic residues" evidence="2">
    <location>
        <begin position="365"/>
        <end position="379"/>
    </location>
</feature>
<dbReference type="PROSITE" id="PS50994">
    <property type="entry name" value="INTEGRASE"/>
    <property type="match status" value="1"/>
</dbReference>
<feature type="domain" description="RNase H type-1" evidence="4">
    <location>
        <begin position="1114"/>
        <end position="1243"/>
    </location>
</feature>
<dbReference type="InterPro" id="IPR000477">
    <property type="entry name" value="RT_dom"/>
</dbReference>
<dbReference type="SUPFAM" id="SSF53098">
    <property type="entry name" value="Ribonuclease H-like"/>
    <property type="match status" value="2"/>
</dbReference>
<dbReference type="GO" id="GO:0006310">
    <property type="term" value="P:DNA recombination"/>
    <property type="evidence" value="ECO:0007669"/>
    <property type="project" value="UniProtKB-KW"/>
</dbReference>
<dbReference type="Gene3D" id="3.10.10.10">
    <property type="entry name" value="HIV Type 1 Reverse Transcriptase, subunit A, domain 1"/>
    <property type="match status" value="1"/>
</dbReference>
<dbReference type="InterPro" id="IPR005162">
    <property type="entry name" value="Retrotrans_gag_dom"/>
</dbReference>
<dbReference type="InterPro" id="IPR043128">
    <property type="entry name" value="Rev_trsase/Diguanyl_cyclase"/>
</dbReference>
<evidence type="ECO:0000313" key="7">
    <source>
        <dbReference type="Proteomes" id="UP000215914"/>
    </source>
</evidence>
<dbReference type="PANTHER" id="PTHR48475">
    <property type="entry name" value="RIBONUCLEASE H"/>
    <property type="match status" value="1"/>
</dbReference>
<dbReference type="InterPro" id="IPR041588">
    <property type="entry name" value="Integrase_H2C2"/>
</dbReference>
<dbReference type="Pfam" id="PF13456">
    <property type="entry name" value="RVT_3"/>
    <property type="match status" value="1"/>
</dbReference>
<dbReference type="InterPro" id="IPR021109">
    <property type="entry name" value="Peptidase_aspartic_dom_sf"/>
</dbReference>
<evidence type="ECO:0000256" key="1">
    <source>
        <dbReference type="ARBA" id="ARBA00023172"/>
    </source>
</evidence>
<dbReference type="Pfam" id="PF17921">
    <property type="entry name" value="Integrase_H2C2"/>
    <property type="match status" value="1"/>
</dbReference>
<feature type="compositionally biased region" description="Polar residues" evidence="2">
    <location>
        <begin position="245"/>
        <end position="274"/>
    </location>
</feature>
<keyword evidence="6" id="KW-0808">Transferase</keyword>
<dbReference type="CDD" id="cd00303">
    <property type="entry name" value="retropepsin_like"/>
    <property type="match status" value="1"/>
</dbReference>
<dbReference type="GO" id="GO:0003964">
    <property type="term" value="F:RNA-directed DNA polymerase activity"/>
    <property type="evidence" value="ECO:0007669"/>
    <property type="project" value="UniProtKB-KW"/>
</dbReference>
<keyword evidence="6" id="KW-0695">RNA-directed DNA polymerase</keyword>
<dbReference type="InterPro" id="IPR001584">
    <property type="entry name" value="Integrase_cat-core"/>
</dbReference>
<evidence type="ECO:0000259" key="5">
    <source>
        <dbReference type="PROSITE" id="PS50994"/>
    </source>
</evidence>
<keyword evidence="7" id="KW-1185">Reference proteome</keyword>
<dbReference type="Pfam" id="PF03732">
    <property type="entry name" value="Retrotrans_gag"/>
    <property type="match status" value="1"/>
</dbReference>
<dbReference type="GO" id="GO:0015074">
    <property type="term" value="P:DNA integration"/>
    <property type="evidence" value="ECO:0007669"/>
    <property type="project" value="InterPro"/>
</dbReference>
<dbReference type="PROSITE" id="PS50878">
    <property type="entry name" value="RT_POL"/>
    <property type="match status" value="1"/>
</dbReference>
<dbReference type="Gene3D" id="1.10.340.70">
    <property type="match status" value="1"/>
</dbReference>
<protein>
    <submittedName>
        <fullName evidence="6">Putative reverse transcriptase domain-containing protein</fullName>
    </submittedName>
</protein>
<organism evidence="6 7">
    <name type="scientific">Helianthus annuus</name>
    <name type="common">Common sunflower</name>
    <dbReference type="NCBI Taxonomy" id="4232"/>
    <lineage>
        <taxon>Eukaryota</taxon>
        <taxon>Viridiplantae</taxon>
        <taxon>Streptophyta</taxon>
        <taxon>Embryophyta</taxon>
        <taxon>Tracheophyta</taxon>
        <taxon>Spermatophyta</taxon>
        <taxon>Magnoliopsida</taxon>
        <taxon>eudicotyledons</taxon>
        <taxon>Gunneridae</taxon>
        <taxon>Pentapetalae</taxon>
        <taxon>asterids</taxon>
        <taxon>campanulids</taxon>
        <taxon>Asterales</taxon>
        <taxon>Asteraceae</taxon>
        <taxon>Asteroideae</taxon>
        <taxon>Heliantheae alliance</taxon>
        <taxon>Heliantheae</taxon>
        <taxon>Helianthus</taxon>
    </lineage>
</organism>